<organism evidence="2 3">
    <name type="scientific">Absidia repens</name>
    <dbReference type="NCBI Taxonomy" id="90262"/>
    <lineage>
        <taxon>Eukaryota</taxon>
        <taxon>Fungi</taxon>
        <taxon>Fungi incertae sedis</taxon>
        <taxon>Mucoromycota</taxon>
        <taxon>Mucoromycotina</taxon>
        <taxon>Mucoromycetes</taxon>
        <taxon>Mucorales</taxon>
        <taxon>Cunninghamellaceae</taxon>
        <taxon>Absidia</taxon>
    </lineage>
</organism>
<dbReference type="OrthoDB" id="5382203at2759"/>
<evidence type="ECO:0000313" key="2">
    <source>
        <dbReference type="EMBL" id="ORZ16916.1"/>
    </source>
</evidence>
<name>A0A1X2IHT0_9FUNG</name>
<reference evidence="2 3" key="1">
    <citation type="submission" date="2016-07" db="EMBL/GenBank/DDBJ databases">
        <title>Pervasive Adenine N6-methylation of Active Genes in Fungi.</title>
        <authorList>
            <consortium name="DOE Joint Genome Institute"/>
            <person name="Mondo S.J."/>
            <person name="Dannebaum R.O."/>
            <person name="Kuo R.C."/>
            <person name="Labutti K."/>
            <person name="Haridas S."/>
            <person name="Kuo A."/>
            <person name="Salamov A."/>
            <person name="Ahrendt S.R."/>
            <person name="Lipzen A."/>
            <person name="Sullivan W."/>
            <person name="Andreopoulos W.B."/>
            <person name="Clum A."/>
            <person name="Lindquist E."/>
            <person name="Daum C."/>
            <person name="Ramamoorthy G.K."/>
            <person name="Gryganskyi A."/>
            <person name="Culley D."/>
            <person name="Magnuson J.K."/>
            <person name="James T.Y."/>
            <person name="O'Malley M.A."/>
            <person name="Stajich J.E."/>
            <person name="Spatafora J.W."/>
            <person name="Visel A."/>
            <person name="Grigoriev I.V."/>
        </authorList>
    </citation>
    <scope>NUCLEOTIDE SEQUENCE [LARGE SCALE GENOMIC DNA]</scope>
    <source>
        <strain evidence="2 3">NRRL 1336</strain>
    </source>
</reference>
<feature type="compositionally biased region" description="Basic and acidic residues" evidence="1">
    <location>
        <begin position="455"/>
        <end position="465"/>
    </location>
</feature>
<sequence>MSRECRYICQRAANAIISEVGSYRVSTDALYGINQFLDEFLVQLLVDCQSLDLSRIKASIFNLLPSTLGKNAIVEAELEVKTFTATETIDYTMYEKMRTLGQQQQQPQHQQSAFPTKKCLSLLRDKCFEFCTLADKDDQQSWVPQKECDDVIISPIVAIYVTTVLEHMAEYILTAVAMTAETEDTDYVRIKELFLALVDDIQVGVVFQAMDLRDKMERRSFAHGYLPRTSTLPSPTPIGKHQIQYSTSFMKRSGSSSRGLAFDELDLRYNDEDDTTSLSRPSALGLHTPFSNYSALSDSVPHPIYPVANNTHHTSKKAYKVFKHDRHESKPPSSELASFSVYDPDAPTMNFEDLIRSGNTMRVSLTPNRLKSIETKDQMVDDPAPSKFSWKRRSSSAPRQSTGSRSQTPSPTNLPQSQHSALVKPGSNLDNYAVAQKGRRRNTKTKSRNINTRPEQSHDTSEPHLSDTSSLSSHSSSSKLFEKSLPTPTSSTSSKKSKKRPPVPSDMKLPSSPSIASSMKSTSTKASTDAISLTSATSSSSSTSSASLSSTSSLLGLTTSATPSKSSTTLKPTLSPTPTLRRSSLSNRKSRESIRRKREHDNNQMNTSSADDNSALSSSKQQQSTMEPDSFECYADTKPERPSSYVAKRASAAGPSQQPTPYENHAMKNSTEIDTACTPKESAISPRPLSTAGSVGNAVKQLDEMMKQQSSFPPGGSYSPDEQRRQRKTTTSLAPSLPNINSKADTLDTTTATRTTIRSRQLSQVSQENATFRKSMVLDKVLQFERAHTMDENDMTYRRASSYIPRRERFMYLQRDPNTLERPKTTIFTTHSSSDIATATSQPIVRPGTSAAIAAAAARFSAGVSMAIQTDTTKVTNASITTNNNSTTSSFKALTADQVGNTEAECGSFGSDNSQQDNCSEHGVVVGDEEWFLPEDEWEDTQEQEHAVVEWLLGESC</sequence>
<feature type="region of interest" description="Disordered" evidence="1">
    <location>
        <begin position="367"/>
        <end position="528"/>
    </location>
</feature>
<feature type="region of interest" description="Disordered" evidence="1">
    <location>
        <begin position="322"/>
        <end position="342"/>
    </location>
</feature>
<keyword evidence="3" id="KW-1185">Reference proteome</keyword>
<dbReference type="InterPro" id="IPR009072">
    <property type="entry name" value="Histone-fold"/>
</dbReference>
<dbReference type="Proteomes" id="UP000193560">
    <property type="component" value="Unassembled WGS sequence"/>
</dbReference>
<feature type="compositionally biased region" description="Basic residues" evidence="1">
    <location>
        <begin position="437"/>
        <end position="447"/>
    </location>
</feature>
<dbReference type="STRING" id="90262.A0A1X2IHT0"/>
<feature type="compositionally biased region" description="Low complexity" evidence="1">
    <location>
        <begin position="558"/>
        <end position="587"/>
    </location>
</feature>
<feature type="compositionally biased region" description="Polar residues" evidence="1">
    <location>
        <begin position="729"/>
        <end position="743"/>
    </location>
</feature>
<feature type="compositionally biased region" description="Polar residues" evidence="1">
    <location>
        <begin position="654"/>
        <end position="665"/>
    </location>
</feature>
<feature type="compositionally biased region" description="Polar residues" evidence="1">
    <location>
        <begin position="395"/>
        <end position="420"/>
    </location>
</feature>
<dbReference type="Gene3D" id="1.10.20.10">
    <property type="entry name" value="Histone, subunit A"/>
    <property type="match status" value="1"/>
</dbReference>
<evidence type="ECO:0000256" key="1">
    <source>
        <dbReference type="SAM" id="MobiDB-lite"/>
    </source>
</evidence>
<gene>
    <name evidence="2" type="ORF">BCR42DRAFT_450753</name>
</gene>
<protein>
    <submittedName>
        <fullName evidence="2">Uncharacterized protein</fullName>
    </submittedName>
</protein>
<feature type="compositionally biased region" description="Low complexity" evidence="1">
    <location>
        <begin position="510"/>
        <end position="528"/>
    </location>
</feature>
<feature type="compositionally biased region" description="Low complexity" evidence="1">
    <location>
        <begin position="608"/>
        <end position="619"/>
    </location>
</feature>
<feature type="region of interest" description="Disordered" evidence="1">
    <location>
        <begin position="707"/>
        <end position="748"/>
    </location>
</feature>
<feature type="region of interest" description="Disordered" evidence="1">
    <location>
        <begin position="558"/>
        <end position="665"/>
    </location>
</feature>
<dbReference type="AlphaFoldDB" id="A0A1X2IHT0"/>
<accession>A0A1X2IHT0</accession>
<evidence type="ECO:0000313" key="3">
    <source>
        <dbReference type="Proteomes" id="UP000193560"/>
    </source>
</evidence>
<dbReference type="EMBL" id="MCGE01000010">
    <property type="protein sequence ID" value="ORZ16916.1"/>
    <property type="molecule type" value="Genomic_DNA"/>
</dbReference>
<proteinExistence type="predicted"/>
<feature type="compositionally biased region" description="Low complexity" evidence="1">
    <location>
        <begin position="466"/>
        <end position="494"/>
    </location>
</feature>
<dbReference type="GO" id="GO:0046982">
    <property type="term" value="F:protein heterodimerization activity"/>
    <property type="evidence" value="ECO:0007669"/>
    <property type="project" value="InterPro"/>
</dbReference>
<comment type="caution">
    <text evidence="2">The sequence shown here is derived from an EMBL/GenBank/DDBJ whole genome shotgun (WGS) entry which is preliminary data.</text>
</comment>